<reference evidence="1" key="1">
    <citation type="submission" date="2019-11" db="EMBL/GenBank/DDBJ databases">
        <title>Complexity of the virome associated to tospovirus-transmitting thrips species.</title>
        <authorList>
            <person name="Chiapello M."/>
            <person name="Bosco L."/>
            <person name="Ciuffo M."/>
            <person name="Ottati S."/>
            <person name="Vallino M."/>
            <person name="Salem N."/>
            <person name="Rosa C."/>
            <person name="Tavella L."/>
            <person name="Turina M."/>
        </authorList>
    </citation>
    <scope>NUCLEOTIDE SEQUENCE</scope>
    <source>
        <strain evidence="1">THR-D_DN17285</strain>
    </source>
</reference>
<sequence length="932" mass="105718">MLISGVVPVPPVPKPYPFSANEIEFLAAGWDRYQFVGGKLVGAGPTHKPRYRLGRDIAARERIRREAGKRGDQRFFDNLRFLQSIDCILRAVISAWEECSRLRSRMCVSNAPWLDRRLIRRFVRRVCLNPQEAAVQVKMCAQQARAYAFGAAPYPKWLCPVERHLALQFSYAARALPPPVFESPEEEEHSKRRHICDFIWRVCSEPGPEPIPEWPRFLDQYFRRFAPKRFDPQIYPSTSACLEFPRKSGGFRTGYQLMVGLGFKTVFPEGLPPILRTEKGVKTHIVGVADTTEADLLPTQIPGGWYSMGFICMTRDYLSQNRRQLVAPESDATYEERECTPWGILNFLFCVGVKECIEAMRAEGPPLSLPLYADEKGLKVRLPTCGPIALNILLQPLRACMDQVLKRDPCCSESVGGKLGRDPLRPEFLGVYSQDLSFATDLHPHWLGKEAYCALLRLPQMPRKIGALAPPLLAEMGVPAELGVVEYTEELVEWLLGPRTFVRGRTRFPFELPPHPYAGEVEGMSRVGIGLRYLDLNFRFSREDALSYYRKRRWNLIATSKRGAMMGDPTSFPVMSLCTRYAASLLPPRGRAIWSCGDDALIANISRGEVEVYNRGLESLGLKISKPKSFYTPRSGLFCEEPWKLGASRCSPYCYISFWSCPTGGSKGNVSWATQASAYREFCRSKGFGFRTRRRLSLLSYSKFLPEWRETGKHLDLSLPEWMGGLDVDVPFHLSDFIRQRHLGALASMPITQLALGMGLSAFPPAIPTTTFRDMRAILKSSILRTLPQGSQEGVPFAEVLSSVLRRMSFPSFYEGITFDENRVPSVLRYIRSFKSRVVPLHSKWARACRREKGFVPHLFRAGTRGDLLRKLSSRVDLVQDFPMELNVPRAFGPCAKSRELKVWRGGHARRLLNLPDQVLSNFEELDEDLIT</sequence>
<protein>
    <submittedName>
        <fullName evidence="1">Putative RNA dependent RNA polymerase</fullName>
    </submittedName>
</protein>
<organism evidence="1">
    <name type="scientific">Insect narna-like virus 1</name>
    <dbReference type="NCBI Taxonomy" id="2819083"/>
    <lineage>
        <taxon>Viruses</taxon>
        <taxon>Riboviria</taxon>
        <taxon>Orthornavirae</taxon>
        <taxon>Lenarviricota</taxon>
        <taxon>Amabiliviricetes</taxon>
        <taxon>Wolframvirales</taxon>
        <taxon>Narnaviridae</taxon>
    </lineage>
</organism>
<accession>A0A7H1D340</accession>
<name>A0A7H1D340_9VIRU</name>
<dbReference type="EMBL" id="MN764145">
    <property type="protein sequence ID" value="QNS31044.1"/>
    <property type="molecule type" value="Genomic_RNA"/>
</dbReference>
<evidence type="ECO:0000313" key="1">
    <source>
        <dbReference type="EMBL" id="QNS31044.1"/>
    </source>
</evidence>
<proteinExistence type="predicted"/>